<evidence type="ECO:0000313" key="1">
    <source>
        <dbReference type="EMBL" id="KAI0040463.1"/>
    </source>
</evidence>
<protein>
    <submittedName>
        <fullName evidence="1">Uncharacterized protein</fullName>
    </submittedName>
</protein>
<accession>A0ACB8RA70</accession>
<gene>
    <name evidence="1" type="ORF">FA95DRAFT_1611780</name>
</gene>
<reference evidence="1" key="1">
    <citation type="submission" date="2021-02" db="EMBL/GenBank/DDBJ databases">
        <authorList>
            <consortium name="DOE Joint Genome Institute"/>
            <person name="Ahrendt S."/>
            <person name="Looney B.P."/>
            <person name="Miyauchi S."/>
            <person name="Morin E."/>
            <person name="Drula E."/>
            <person name="Courty P.E."/>
            <person name="Chicoki N."/>
            <person name="Fauchery L."/>
            <person name="Kohler A."/>
            <person name="Kuo A."/>
            <person name="Labutti K."/>
            <person name="Pangilinan J."/>
            <person name="Lipzen A."/>
            <person name="Riley R."/>
            <person name="Andreopoulos W."/>
            <person name="He G."/>
            <person name="Johnson J."/>
            <person name="Barry K.W."/>
            <person name="Grigoriev I.V."/>
            <person name="Nagy L."/>
            <person name="Hibbett D."/>
            <person name="Henrissat B."/>
            <person name="Matheny P.B."/>
            <person name="Labbe J."/>
            <person name="Martin F."/>
        </authorList>
    </citation>
    <scope>NUCLEOTIDE SEQUENCE</scope>
    <source>
        <strain evidence="1">FP105234-sp</strain>
    </source>
</reference>
<reference evidence="1" key="2">
    <citation type="journal article" date="2022" name="New Phytol.">
        <title>Evolutionary transition to the ectomycorrhizal habit in the genomes of a hyperdiverse lineage of mushroom-forming fungi.</title>
        <authorList>
            <person name="Looney B."/>
            <person name="Miyauchi S."/>
            <person name="Morin E."/>
            <person name="Drula E."/>
            <person name="Courty P.E."/>
            <person name="Kohler A."/>
            <person name="Kuo A."/>
            <person name="LaButti K."/>
            <person name="Pangilinan J."/>
            <person name="Lipzen A."/>
            <person name="Riley R."/>
            <person name="Andreopoulos W."/>
            <person name="He G."/>
            <person name="Johnson J."/>
            <person name="Nolan M."/>
            <person name="Tritt A."/>
            <person name="Barry K.W."/>
            <person name="Grigoriev I.V."/>
            <person name="Nagy L.G."/>
            <person name="Hibbett D."/>
            <person name="Henrissat B."/>
            <person name="Matheny P.B."/>
            <person name="Labbe J."/>
            <person name="Martin F.M."/>
        </authorList>
    </citation>
    <scope>NUCLEOTIDE SEQUENCE</scope>
    <source>
        <strain evidence="1">FP105234-sp</strain>
    </source>
</reference>
<keyword evidence="2" id="KW-1185">Reference proteome</keyword>
<proteinExistence type="predicted"/>
<dbReference type="EMBL" id="MU276194">
    <property type="protein sequence ID" value="KAI0040463.1"/>
    <property type="molecule type" value="Genomic_DNA"/>
</dbReference>
<organism evidence="1 2">
    <name type="scientific">Auriscalpium vulgare</name>
    <dbReference type="NCBI Taxonomy" id="40419"/>
    <lineage>
        <taxon>Eukaryota</taxon>
        <taxon>Fungi</taxon>
        <taxon>Dikarya</taxon>
        <taxon>Basidiomycota</taxon>
        <taxon>Agaricomycotina</taxon>
        <taxon>Agaricomycetes</taxon>
        <taxon>Russulales</taxon>
        <taxon>Auriscalpiaceae</taxon>
        <taxon>Auriscalpium</taxon>
    </lineage>
</organism>
<dbReference type="Proteomes" id="UP000814033">
    <property type="component" value="Unassembled WGS sequence"/>
</dbReference>
<comment type="caution">
    <text evidence="1">The sequence shown here is derived from an EMBL/GenBank/DDBJ whole genome shotgun (WGS) entry which is preliminary data.</text>
</comment>
<evidence type="ECO:0000313" key="2">
    <source>
        <dbReference type="Proteomes" id="UP000814033"/>
    </source>
</evidence>
<name>A0ACB8RA70_9AGAM</name>
<sequence>MPIFFVHEDGSLGVPLTRGCGGNLNTVRGINDEVSLGGNIVTNLLVAWKGYKDWKRLLRIRGETVHRRPITLETLLRQIGLFVDTFLRLCQEDPATRSASRQWRIGGANGISRDEVVLIGVIHVAADCWMPILKVSRYIYSS</sequence>